<name>A9NW61_PICSI</name>
<proteinExistence type="evidence at transcript level"/>
<evidence type="ECO:0000313" key="2">
    <source>
        <dbReference type="EMBL" id="ABK24872.1"/>
    </source>
</evidence>
<keyword evidence="1" id="KW-0812">Transmembrane</keyword>
<dbReference type="EMBL" id="EF085568">
    <property type="protein sequence ID" value="ABK24872.1"/>
    <property type="molecule type" value="mRNA"/>
</dbReference>
<evidence type="ECO:0000256" key="1">
    <source>
        <dbReference type="SAM" id="Phobius"/>
    </source>
</evidence>
<protein>
    <submittedName>
        <fullName evidence="2">Uncharacterized protein</fullName>
    </submittedName>
</protein>
<keyword evidence="1" id="KW-1133">Transmembrane helix</keyword>
<dbReference type="AlphaFoldDB" id="A9NW61"/>
<organism evidence="2">
    <name type="scientific">Picea sitchensis</name>
    <name type="common">Sitka spruce</name>
    <name type="synonym">Pinus sitchensis</name>
    <dbReference type="NCBI Taxonomy" id="3332"/>
    <lineage>
        <taxon>Eukaryota</taxon>
        <taxon>Viridiplantae</taxon>
        <taxon>Streptophyta</taxon>
        <taxon>Embryophyta</taxon>
        <taxon>Tracheophyta</taxon>
        <taxon>Spermatophyta</taxon>
        <taxon>Pinopsida</taxon>
        <taxon>Pinidae</taxon>
        <taxon>Conifers I</taxon>
        <taxon>Pinales</taxon>
        <taxon>Pinaceae</taxon>
        <taxon>Picea</taxon>
    </lineage>
</organism>
<keyword evidence="1" id="KW-0472">Membrane</keyword>
<accession>A9NW61</accession>
<reference evidence="2" key="1">
    <citation type="journal article" date="2008" name="BMC Genomics">
        <title>A conifer genomics resource of 200,000 spruce (Picea spp.) ESTs and 6,464 high-quality, sequence-finished full-length cDNAs for Sitka spruce (Picea sitchensis).</title>
        <authorList>
            <person name="Ralph S.G."/>
            <person name="Chun H.J."/>
            <person name="Kolosova N."/>
            <person name="Cooper D."/>
            <person name="Oddy C."/>
            <person name="Ritland C.E."/>
            <person name="Kirkpatrick R."/>
            <person name="Moore R."/>
            <person name="Barber S."/>
            <person name="Holt R.A."/>
            <person name="Jones S.J."/>
            <person name="Marra M.A."/>
            <person name="Douglas C.J."/>
            <person name="Ritland K."/>
            <person name="Bohlmann J."/>
        </authorList>
    </citation>
    <scope>NUCLEOTIDE SEQUENCE</scope>
    <source>
        <tissue evidence="2">Bark</tissue>
    </source>
</reference>
<sequence>MQQRSIVLMFHAEMQQLKWSPDLEIKSERFLLVLIRCITDRKQMYSKSYRSQQCCTFMVSSLFLSISLYRIIRLFFQYLYEETDKYSHGRQLGAHVPF</sequence>
<feature type="transmembrane region" description="Helical" evidence="1">
    <location>
        <begin position="54"/>
        <end position="72"/>
    </location>
</feature>